<proteinExistence type="inferred from homology"/>
<dbReference type="GeneID" id="110091674"/>
<sequence>MLPWGSASSPGRAALVLLAAASFPGRGCPRPGPLAPLLVVPARGRKSRDDPPAKSKEGRINRPPPVDPAELLVVQKRYRSYRQIVRALRCEFRQEMVRQWEMKKLEQQQRKEEEKHHQLMEWNDAENRRLQALREERLRQEEIAERERLLKVAQVRAATLEEFMKEKEKEVLQLQEEAKNFITPENLDERIEECLNSLKNYNFAIDKEGRIVKRSTLS</sequence>
<evidence type="ECO:0000256" key="5">
    <source>
        <dbReference type="ARBA" id="ARBA00023128"/>
    </source>
</evidence>
<evidence type="ECO:0000256" key="7">
    <source>
        <dbReference type="ARBA" id="ARBA00035138"/>
    </source>
</evidence>
<evidence type="ECO:0000256" key="4">
    <source>
        <dbReference type="ARBA" id="ARBA00022980"/>
    </source>
</evidence>
<evidence type="ECO:0000256" key="3">
    <source>
        <dbReference type="ARBA" id="ARBA00022946"/>
    </source>
</evidence>
<dbReference type="PANTHER" id="PTHR21035">
    <property type="entry name" value="28S RIBOSOMAL PROTEIN S26, MITOCHONDRIAL"/>
    <property type="match status" value="1"/>
</dbReference>
<feature type="coiled-coil region" evidence="9">
    <location>
        <begin position="123"/>
        <end position="180"/>
    </location>
</feature>
<evidence type="ECO:0000256" key="6">
    <source>
        <dbReference type="ARBA" id="ARBA00023274"/>
    </source>
</evidence>
<organism evidence="12 13">
    <name type="scientific">Pogona vitticeps</name>
    <name type="common">central bearded dragon</name>
    <dbReference type="NCBI Taxonomy" id="103695"/>
    <lineage>
        <taxon>Eukaryota</taxon>
        <taxon>Metazoa</taxon>
        <taxon>Chordata</taxon>
        <taxon>Craniata</taxon>
        <taxon>Vertebrata</taxon>
        <taxon>Euteleostomi</taxon>
        <taxon>Lepidosauria</taxon>
        <taxon>Squamata</taxon>
        <taxon>Bifurcata</taxon>
        <taxon>Unidentata</taxon>
        <taxon>Episquamata</taxon>
        <taxon>Toxicofera</taxon>
        <taxon>Iguania</taxon>
        <taxon>Acrodonta</taxon>
        <taxon>Agamidae</taxon>
        <taxon>Amphibolurinae</taxon>
        <taxon>Pogona</taxon>
    </lineage>
</organism>
<feature type="compositionally biased region" description="Basic and acidic residues" evidence="10">
    <location>
        <begin position="47"/>
        <end position="60"/>
    </location>
</feature>
<feature type="signal peptide" evidence="11">
    <location>
        <begin position="1"/>
        <end position="29"/>
    </location>
</feature>
<dbReference type="PANTHER" id="PTHR21035:SF2">
    <property type="entry name" value="SMALL RIBOSOMAL SUBUNIT PROTEIN MS26"/>
    <property type="match status" value="1"/>
</dbReference>
<comment type="subcellular location">
    <subcellularLocation>
        <location evidence="1">Mitochondrion</location>
    </subcellularLocation>
</comment>
<dbReference type="InterPro" id="IPR026140">
    <property type="entry name" value="Ribosomal_mS26"/>
</dbReference>
<dbReference type="Proteomes" id="UP001652642">
    <property type="component" value="Chromosome 5"/>
</dbReference>
<evidence type="ECO:0000313" key="12">
    <source>
        <dbReference type="Proteomes" id="UP001652642"/>
    </source>
</evidence>
<reference evidence="13" key="1">
    <citation type="submission" date="2025-08" db="UniProtKB">
        <authorList>
            <consortium name="RefSeq"/>
        </authorList>
    </citation>
    <scope>IDENTIFICATION</scope>
</reference>
<evidence type="ECO:0000256" key="11">
    <source>
        <dbReference type="SAM" id="SignalP"/>
    </source>
</evidence>
<name>A0ABM5GKN1_9SAUR</name>
<accession>A0ABM5GKN1</accession>
<keyword evidence="11" id="KW-0732">Signal</keyword>
<evidence type="ECO:0000256" key="8">
    <source>
        <dbReference type="ARBA" id="ARBA00035344"/>
    </source>
</evidence>
<evidence type="ECO:0000256" key="9">
    <source>
        <dbReference type="SAM" id="Coils"/>
    </source>
</evidence>
<evidence type="ECO:0000256" key="1">
    <source>
        <dbReference type="ARBA" id="ARBA00004173"/>
    </source>
</evidence>
<feature type="chain" id="PRO_5045035471" description="Small ribosomal subunit protein mS26" evidence="11">
    <location>
        <begin position="30"/>
        <end position="218"/>
    </location>
</feature>
<comment type="similarity">
    <text evidence="2">Belongs to the mitochondrion-specific ribosomal protein mS26 family.</text>
</comment>
<keyword evidence="3" id="KW-0809">Transit peptide</keyword>
<evidence type="ECO:0000256" key="2">
    <source>
        <dbReference type="ARBA" id="ARBA00009672"/>
    </source>
</evidence>
<feature type="region of interest" description="Disordered" evidence="10">
    <location>
        <begin position="35"/>
        <end position="66"/>
    </location>
</feature>
<keyword evidence="5" id="KW-0496">Mitochondrion</keyword>
<dbReference type="Pfam" id="PF14943">
    <property type="entry name" value="MRP-S26"/>
    <property type="match status" value="1"/>
</dbReference>
<keyword evidence="6" id="KW-0687">Ribonucleoprotein</keyword>
<keyword evidence="4" id="KW-0689">Ribosomal protein</keyword>
<gene>
    <name evidence="13" type="primary">MRPS26</name>
</gene>
<keyword evidence="12" id="KW-1185">Reference proteome</keyword>
<protein>
    <recommendedName>
        <fullName evidence="7">Small ribosomal subunit protein mS26</fullName>
    </recommendedName>
    <alternativeName>
        <fullName evidence="8">28S ribosomal protein S26, mitochondrial</fullName>
    </alternativeName>
</protein>
<evidence type="ECO:0000256" key="10">
    <source>
        <dbReference type="SAM" id="MobiDB-lite"/>
    </source>
</evidence>
<dbReference type="RefSeq" id="XP_072858221.1">
    <property type="nucleotide sequence ID" value="XM_073002120.1"/>
</dbReference>
<evidence type="ECO:0000313" key="13">
    <source>
        <dbReference type="RefSeq" id="XP_072858221.1"/>
    </source>
</evidence>
<keyword evidence="9" id="KW-0175">Coiled coil</keyword>